<dbReference type="InterPro" id="IPR029060">
    <property type="entry name" value="PIN-like_dom_sf"/>
</dbReference>
<keyword evidence="3" id="KW-1185">Reference proteome</keyword>
<dbReference type="SUPFAM" id="SSF88723">
    <property type="entry name" value="PIN domain-like"/>
    <property type="match status" value="1"/>
</dbReference>
<evidence type="ECO:0000259" key="1">
    <source>
        <dbReference type="Pfam" id="PF01850"/>
    </source>
</evidence>
<dbReference type="EMBL" id="JAYGIL010000012">
    <property type="protein sequence ID" value="MEA5403522.1"/>
    <property type="molecule type" value="Genomic_DNA"/>
</dbReference>
<name>A0ABU5S4Y5_9BACT</name>
<organism evidence="2 3">
    <name type="scientific">Arcicella gelida</name>
    <dbReference type="NCBI Taxonomy" id="2984195"/>
    <lineage>
        <taxon>Bacteria</taxon>
        <taxon>Pseudomonadati</taxon>
        <taxon>Bacteroidota</taxon>
        <taxon>Cytophagia</taxon>
        <taxon>Cytophagales</taxon>
        <taxon>Flectobacillaceae</taxon>
        <taxon>Arcicella</taxon>
    </lineage>
</organism>
<evidence type="ECO:0000313" key="2">
    <source>
        <dbReference type="EMBL" id="MEA5403522.1"/>
    </source>
</evidence>
<sequence length="135" mass="15681">MLYFDTDVLINYQFNQNQISHNKAIQIYEQAIKDSTFFTSLLTLQEFSYVAHRIGCPESDIEIMVQDFMLAKPVPYTITDFIRGIQLAKLIGFQNINDCLHTAIAEHNGCTEIYTFNKSDFQKLQRFTKVKISIL</sequence>
<accession>A0ABU5S4Y5</accession>
<comment type="caution">
    <text evidence="2">The sequence shown here is derived from an EMBL/GenBank/DDBJ whole genome shotgun (WGS) entry which is preliminary data.</text>
</comment>
<protein>
    <submittedName>
        <fullName evidence="2">Type II toxin-antitoxin system VapC family toxin</fullName>
    </submittedName>
</protein>
<dbReference type="InterPro" id="IPR002716">
    <property type="entry name" value="PIN_dom"/>
</dbReference>
<dbReference type="RefSeq" id="WP_323329094.1">
    <property type="nucleotide sequence ID" value="NZ_JAYGIL010000012.1"/>
</dbReference>
<proteinExistence type="predicted"/>
<feature type="domain" description="PIN" evidence="1">
    <location>
        <begin position="3"/>
        <end position="124"/>
    </location>
</feature>
<evidence type="ECO:0000313" key="3">
    <source>
        <dbReference type="Proteomes" id="UP001303899"/>
    </source>
</evidence>
<dbReference type="Proteomes" id="UP001303899">
    <property type="component" value="Unassembled WGS sequence"/>
</dbReference>
<dbReference type="Gene3D" id="3.40.50.1010">
    <property type="entry name" value="5'-nuclease"/>
    <property type="match status" value="1"/>
</dbReference>
<dbReference type="Pfam" id="PF01850">
    <property type="entry name" value="PIN"/>
    <property type="match status" value="1"/>
</dbReference>
<gene>
    <name evidence="2" type="ORF">VB776_11420</name>
</gene>
<reference evidence="2 3" key="1">
    <citation type="submission" date="2023-12" db="EMBL/GenBank/DDBJ databases">
        <title>Novel species of the genus Arcicella isolated from rivers.</title>
        <authorList>
            <person name="Lu H."/>
        </authorList>
    </citation>
    <scope>NUCLEOTIDE SEQUENCE [LARGE SCALE GENOMIC DNA]</scope>
    <source>
        <strain evidence="2 3">DC2W</strain>
    </source>
</reference>